<name>A0ABW1SY33_9ACTN</name>
<evidence type="ECO:0000313" key="1">
    <source>
        <dbReference type="EMBL" id="MFC6236512.1"/>
    </source>
</evidence>
<dbReference type="Proteomes" id="UP001596138">
    <property type="component" value="Unassembled WGS sequence"/>
</dbReference>
<protein>
    <recommendedName>
        <fullName evidence="3">DUF2188 domain-containing protein</fullName>
    </recommendedName>
</protein>
<sequence>MTAPLPQDGRLPEHEVHIEDGRFSHAVCTCGWRTAARRDRRIVRSEARDHALLYAGRATVVEPAAEPAVDSRS</sequence>
<dbReference type="RefSeq" id="WP_386763555.1">
    <property type="nucleotide sequence ID" value="NZ_JBHSTI010000002.1"/>
</dbReference>
<keyword evidence="2" id="KW-1185">Reference proteome</keyword>
<accession>A0ABW1SY33</accession>
<organism evidence="1 2">
    <name type="scientific">Longivirga aurantiaca</name>
    <dbReference type="NCBI Taxonomy" id="1837743"/>
    <lineage>
        <taxon>Bacteria</taxon>
        <taxon>Bacillati</taxon>
        <taxon>Actinomycetota</taxon>
        <taxon>Actinomycetes</taxon>
        <taxon>Sporichthyales</taxon>
        <taxon>Sporichthyaceae</taxon>
        <taxon>Longivirga</taxon>
    </lineage>
</organism>
<evidence type="ECO:0008006" key="3">
    <source>
        <dbReference type="Google" id="ProtNLM"/>
    </source>
</evidence>
<dbReference type="EMBL" id="JBHSTI010000002">
    <property type="protein sequence ID" value="MFC6236512.1"/>
    <property type="molecule type" value="Genomic_DNA"/>
</dbReference>
<proteinExistence type="predicted"/>
<reference evidence="2" key="1">
    <citation type="journal article" date="2019" name="Int. J. Syst. Evol. Microbiol.">
        <title>The Global Catalogue of Microorganisms (GCM) 10K type strain sequencing project: providing services to taxonomists for standard genome sequencing and annotation.</title>
        <authorList>
            <consortium name="The Broad Institute Genomics Platform"/>
            <consortium name="The Broad Institute Genome Sequencing Center for Infectious Disease"/>
            <person name="Wu L."/>
            <person name="Ma J."/>
        </authorList>
    </citation>
    <scope>NUCLEOTIDE SEQUENCE [LARGE SCALE GENOMIC DNA]</scope>
    <source>
        <strain evidence="2">CGMCC 4.7317</strain>
    </source>
</reference>
<evidence type="ECO:0000313" key="2">
    <source>
        <dbReference type="Proteomes" id="UP001596138"/>
    </source>
</evidence>
<gene>
    <name evidence="1" type="ORF">ACFQGU_01380</name>
</gene>
<comment type="caution">
    <text evidence="1">The sequence shown here is derived from an EMBL/GenBank/DDBJ whole genome shotgun (WGS) entry which is preliminary data.</text>
</comment>